<evidence type="ECO:0000313" key="9">
    <source>
        <dbReference type="EMBL" id="OBS80782.1"/>
    </source>
</evidence>
<evidence type="ECO:0000259" key="8">
    <source>
        <dbReference type="Pfam" id="PF04826"/>
    </source>
</evidence>
<dbReference type="PANTHER" id="PTHR15712">
    <property type="entry name" value="ARMADILLO REPEAT CONTAINING PROTEIN"/>
    <property type="match status" value="1"/>
</dbReference>
<evidence type="ECO:0000313" key="10">
    <source>
        <dbReference type="Proteomes" id="UP000092124"/>
    </source>
</evidence>
<reference evidence="9 10" key="1">
    <citation type="submission" date="2016-06" db="EMBL/GenBank/DDBJ databases">
        <title>The Draft Genome Sequence and Annotation of the Desert Woodrat Neotoma lepida.</title>
        <authorList>
            <person name="Campbell M."/>
            <person name="Oakeson K.F."/>
            <person name="Yandell M."/>
            <person name="Halpert J.R."/>
            <person name="Dearing D."/>
        </authorList>
    </citation>
    <scope>NUCLEOTIDE SEQUENCE [LARGE SCALE GENOMIC DNA]</scope>
    <source>
        <strain evidence="9">417</strain>
        <tissue evidence="9">Liver</tissue>
    </source>
</reference>
<keyword evidence="5" id="KW-0496">Mitochondrion</keyword>
<gene>
    <name evidence="9" type="ORF">A6R68_21021</name>
</gene>
<dbReference type="InterPro" id="IPR006911">
    <property type="entry name" value="ARM-rpt_dom"/>
</dbReference>
<evidence type="ECO:0000256" key="6">
    <source>
        <dbReference type="ARBA" id="ARBA00023136"/>
    </source>
</evidence>
<proteinExistence type="predicted"/>
<evidence type="ECO:0000256" key="2">
    <source>
        <dbReference type="ARBA" id="ARBA00022692"/>
    </source>
</evidence>
<evidence type="ECO:0000256" key="1">
    <source>
        <dbReference type="ARBA" id="ARBA00004572"/>
    </source>
</evidence>
<feature type="region of interest" description="Disordered" evidence="7">
    <location>
        <begin position="1"/>
        <end position="92"/>
    </location>
</feature>
<accession>A0A1A6HST2</accession>
<dbReference type="STRING" id="56216.A0A1A6HST2"/>
<comment type="caution">
    <text evidence="9">The sequence shown here is derived from an EMBL/GenBank/DDBJ whole genome shotgun (WGS) entry which is preliminary data.</text>
</comment>
<evidence type="ECO:0000256" key="5">
    <source>
        <dbReference type="ARBA" id="ARBA00023128"/>
    </source>
</evidence>
<sequence>MQVPRVAAPTEATETPRIATPAMVAEASLPMLSGAAETPGTSAATGKKATLGAHTGAIPKAESATGAVPKGGGKGGNRNRNGGKSKNRKNKVEVDEFGMGFHPDDGAAAPAAASANGGQVFLAEIPLNLRRGNLGGLIQSQIQTLNLRFSTEGKATEASPCISTPFHMKLMRFWKPVDPFIEHVSLLTLSNNANYSCNKETIRKLGGLPIIANMISKTDPHIKEKALMSMNNLGENYENQG</sequence>
<keyword evidence="6" id="KW-0472">Membrane</keyword>
<dbReference type="InterPro" id="IPR016024">
    <property type="entry name" value="ARM-type_fold"/>
</dbReference>
<dbReference type="InterPro" id="IPR011989">
    <property type="entry name" value="ARM-like"/>
</dbReference>
<dbReference type="Proteomes" id="UP000092124">
    <property type="component" value="Unassembled WGS sequence"/>
</dbReference>
<evidence type="ECO:0000256" key="3">
    <source>
        <dbReference type="ARBA" id="ARBA00022787"/>
    </source>
</evidence>
<dbReference type="GO" id="GO:0005741">
    <property type="term" value="C:mitochondrial outer membrane"/>
    <property type="evidence" value="ECO:0007669"/>
    <property type="project" value="UniProtKB-SubCell"/>
</dbReference>
<feature type="domain" description="Armadillo repeat-containing" evidence="8">
    <location>
        <begin position="176"/>
        <end position="240"/>
    </location>
</feature>
<dbReference type="Gene3D" id="1.25.10.10">
    <property type="entry name" value="Leucine-rich Repeat Variant"/>
    <property type="match status" value="1"/>
</dbReference>
<dbReference type="PANTHER" id="PTHR15712:SF9">
    <property type="entry name" value="ARMADILLO REPEAT-CONTAINING X-LINKED PROTEIN 2"/>
    <property type="match status" value="1"/>
</dbReference>
<dbReference type="EMBL" id="LZPO01017313">
    <property type="protein sequence ID" value="OBS80782.1"/>
    <property type="molecule type" value="Genomic_DNA"/>
</dbReference>
<dbReference type="AlphaFoldDB" id="A0A1A6HST2"/>
<dbReference type="Pfam" id="PF04826">
    <property type="entry name" value="Arm_2"/>
    <property type="match status" value="1"/>
</dbReference>
<keyword evidence="2" id="KW-0812">Transmembrane</keyword>
<dbReference type="OrthoDB" id="10017790at2759"/>
<dbReference type="InterPro" id="IPR051303">
    <property type="entry name" value="Armcx_regulator"/>
</dbReference>
<keyword evidence="3" id="KW-1000">Mitochondrion outer membrane</keyword>
<dbReference type="SUPFAM" id="SSF48371">
    <property type="entry name" value="ARM repeat"/>
    <property type="match status" value="1"/>
</dbReference>
<evidence type="ECO:0000256" key="7">
    <source>
        <dbReference type="SAM" id="MobiDB-lite"/>
    </source>
</evidence>
<keyword evidence="4" id="KW-1133">Transmembrane helix</keyword>
<evidence type="ECO:0000256" key="4">
    <source>
        <dbReference type="ARBA" id="ARBA00022989"/>
    </source>
</evidence>
<comment type="subcellular location">
    <subcellularLocation>
        <location evidence="1">Mitochondrion outer membrane</location>
        <topology evidence="1">Single-pass membrane protein</topology>
    </subcellularLocation>
</comment>
<name>A0A1A6HST2_NEOLE</name>
<keyword evidence="10" id="KW-1185">Reference proteome</keyword>
<protein>
    <recommendedName>
        <fullName evidence="8">Armadillo repeat-containing domain-containing protein</fullName>
    </recommendedName>
</protein>
<organism evidence="9 10">
    <name type="scientific">Neotoma lepida</name>
    <name type="common">Desert woodrat</name>
    <dbReference type="NCBI Taxonomy" id="56216"/>
    <lineage>
        <taxon>Eukaryota</taxon>
        <taxon>Metazoa</taxon>
        <taxon>Chordata</taxon>
        <taxon>Craniata</taxon>
        <taxon>Vertebrata</taxon>
        <taxon>Euteleostomi</taxon>
        <taxon>Mammalia</taxon>
        <taxon>Eutheria</taxon>
        <taxon>Euarchontoglires</taxon>
        <taxon>Glires</taxon>
        <taxon>Rodentia</taxon>
        <taxon>Myomorpha</taxon>
        <taxon>Muroidea</taxon>
        <taxon>Cricetidae</taxon>
        <taxon>Neotominae</taxon>
        <taxon>Neotoma</taxon>
    </lineage>
</organism>